<reference evidence="2 3" key="1">
    <citation type="submission" date="2018-06" db="EMBL/GenBank/DDBJ databases">
        <title>Genome Sequence of the Brown Rot Fungal Pathogen Monilinia fructigena.</title>
        <authorList>
            <person name="Landi L."/>
            <person name="De Miccolis Angelini R.M."/>
            <person name="Pollastro S."/>
            <person name="Abate D."/>
            <person name="Faretra F."/>
            <person name="Romanazzi G."/>
        </authorList>
    </citation>
    <scope>NUCLEOTIDE SEQUENCE [LARGE SCALE GENOMIC DNA]</scope>
    <source>
        <strain evidence="2 3">Mfrg269</strain>
    </source>
</reference>
<dbReference type="AlphaFoldDB" id="A0A395ILN0"/>
<dbReference type="EMBL" id="QKRW01000037">
    <property type="protein sequence ID" value="RAL60774.1"/>
    <property type="molecule type" value="Genomic_DNA"/>
</dbReference>
<feature type="compositionally biased region" description="Basic residues" evidence="1">
    <location>
        <begin position="108"/>
        <end position="124"/>
    </location>
</feature>
<evidence type="ECO:0000313" key="2">
    <source>
        <dbReference type="EMBL" id="RAL60774.1"/>
    </source>
</evidence>
<dbReference type="Proteomes" id="UP000249056">
    <property type="component" value="Unassembled WGS sequence"/>
</dbReference>
<keyword evidence="3" id="KW-1185">Reference proteome</keyword>
<accession>A0A395ILN0</accession>
<dbReference type="OrthoDB" id="436519at2759"/>
<organism evidence="2 3">
    <name type="scientific">Monilinia fructigena</name>
    <dbReference type="NCBI Taxonomy" id="38457"/>
    <lineage>
        <taxon>Eukaryota</taxon>
        <taxon>Fungi</taxon>
        <taxon>Dikarya</taxon>
        <taxon>Ascomycota</taxon>
        <taxon>Pezizomycotina</taxon>
        <taxon>Leotiomycetes</taxon>
        <taxon>Helotiales</taxon>
        <taxon>Sclerotiniaceae</taxon>
        <taxon>Monilinia</taxon>
    </lineage>
</organism>
<sequence>MTRKLTQSPERRDAITFFYFSIREANRLVSTCVIKKTGIERIPAAMEENFKQNTKAKFMSAKSSRKSVRNVARNAMKTDKNIRSVWDEKDTYYENISEDEDEAWSAPRRLRGQKTKRAPKMGRN</sequence>
<name>A0A395ILN0_9HELO</name>
<feature type="region of interest" description="Disordered" evidence="1">
    <location>
        <begin position="99"/>
        <end position="124"/>
    </location>
</feature>
<protein>
    <submittedName>
        <fullName evidence="2">Uncharacterized protein</fullName>
    </submittedName>
</protein>
<proteinExistence type="predicted"/>
<evidence type="ECO:0000256" key="1">
    <source>
        <dbReference type="SAM" id="MobiDB-lite"/>
    </source>
</evidence>
<gene>
    <name evidence="2" type="ORF">DID88_009879</name>
</gene>
<evidence type="ECO:0000313" key="3">
    <source>
        <dbReference type="Proteomes" id="UP000249056"/>
    </source>
</evidence>
<comment type="caution">
    <text evidence="2">The sequence shown here is derived from an EMBL/GenBank/DDBJ whole genome shotgun (WGS) entry which is preliminary data.</text>
</comment>